<evidence type="ECO:0000256" key="5">
    <source>
        <dbReference type="SAM" id="SignalP"/>
    </source>
</evidence>
<dbReference type="Pfam" id="PF01094">
    <property type="entry name" value="ANF_receptor"/>
    <property type="match status" value="1"/>
</dbReference>
<evidence type="ECO:0000256" key="1">
    <source>
        <dbReference type="ARBA" id="ARBA00004370"/>
    </source>
</evidence>
<dbReference type="GO" id="GO:0005886">
    <property type="term" value="C:plasma membrane"/>
    <property type="evidence" value="ECO:0007669"/>
    <property type="project" value="TreeGrafter"/>
</dbReference>
<reference evidence="7" key="1">
    <citation type="submission" date="2016-05" db="EMBL/GenBank/DDBJ databases">
        <title>WGS assembly of Xenopus laevis.</title>
        <authorList>
            <person name="Session A."/>
            <person name="Uno Y."/>
            <person name="Kwon T."/>
            <person name="Chapman J."/>
            <person name="Toyoda A."/>
            <person name="Takahashi S."/>
            <person name="Fukui A."/>
            <person name="Hikosaka A."/>
            <person name="Putnam N."/>
            <person name="Stites J."/>
            <person name="Van Heeringen S."/>
            <person name="Quigley I."/>
            <person name="Heinz S."/>
            <person name="Hellsten U."/>
            <person name="Lyons J."/>
            <person name="Suzuki A."/>
            <person name="Kondo M."/>
            <person name="Ogino H."/>
            <person name="Ochi H."/>
            <person name="Bogdanovic O."/>
            <person name="Lister R."/>
            <person name="Georgiou G."/>
            <person name="Paranjpe S."/>
            <person name="Van Kruijsbergen I."/>
            <person name="Mozaffari S."/>
            <person name="Shu S."/>
            <person name="Schmutz J."/>
            <person name="Jenkins J."/>
            <person name="Grimwood J."/>
            <person name="Carlson J."/>
            <person name="Mitros T."/>
            <person name="Simakov O."/>
            <person name="Heald R."/>
            <person name="Miller K."/>
            <person name="Haudenschild C."/>
            <person name="Kuroki Y."/>
            <person name="Tanaka T."/>
            <person name="Michiue T."/>
            <person name="Watanabe M."/>
            <person name="Kinoshita T."/>
            <person name="Ohta Y."/>
            <person name="Mawaribuchi S."/>
            <person name="Suzuki Y."/>
            <person name="Haramoto Y."/>
            <person name="Yamamoto T."/>
            <person name="Takagi C."/>
            <person name="Kitzman J."/>
            <person name="Shendure J."/>
            <person name="Nakayama T."/>
            <person name="Izutsu Y."/>
            <person name="Robert J."/>
            <person name="Dichmann D."/>
            <person name="Flajnik M."/>
            <person name="Houston D."/>
            <person name="Marcotte E."/>
            <person name="Wallingford J."/>
            <person name="Ito Y."/>
            <person name="Asashima M."/>
            <person name="Ueno N."/>
            <person name="Matsuda Y."/>
            <person name="Jan Veenstra G."/>
            <person name="Fujiyama A."/>
            <person name="Harland R."/>
            <person name="Taira M."/>
            <person name="Rokhsar D.S."/>
        </authorList>
    </citation>
    <scope>NUCLEOTIDE SEQUENCE</scope>
    <source>
        <strain evidence="7">J</strain>
        <tissue evidence="7">Blood</tissue>
    </source>
</reference>
<organism evidence="7">
    <name type="scientific">Xenopus laevis</name>
    <name type="common">African clawed frog</name>
    <dbReference type="NCBI Taxonomy" id="8355"/>
    <lineage>
        <taxon>Eukaryota</taxon>
        <taxon>Metazoa</taxon>
        <taxon>Chordata</taxon>
        <taxon>Craniata</taxon>
        <taxon>Vertebrata</taxon>
        <taxon>Euteleostomi</taxon>
        <taxon>Amphibia</taxon>
        <taxon>Batrachia</taxon>
        <taxon>Anura</taxon>
        <taxon>Pipoidea</taxon>
        <taxon>Pipidae</taxon>
        <taxon>Xenopodinae</taxon>
        <taxon>Xenopus</taxon>
        <taxon>Xenopus</taxon>
    </lineage>
</organism>
<evidence type="ECO:0000256" key="4">
    <source>
        <dbReference type="ARBA" id="ARBA00023136"/>
    </source>
</evidence>
<evidence type="ECO:0000256" key="2">
    <source>
        <dbReference type="ARBA" id="ARBA00022692"/>
    </source>
</evidence>
<feature type="signal peptide" evidence="5">
    <location>
        <begin position="1"/>
        <end position="21"/>
    </location>
</feature>
<dbReference type="GO" id="GO:0004930">
    <property type="term" value="F:G protein-coupled receptor activity"/>
    <property type="evidence" value="ECO:0007669"/>
    <property type="project" value="InterPro"/>
</dbReference>
<proteinExistence type="predicted"/>
<dbReference type="InterPro" id="IPR001828">
    <property type="entry name" value="ANF_lig-bd_rcpt"/>
</dbReference>
<dbReference type="Gene3D" id="3.40.50.2300">
    <property type="match status" value="2"/>
</dbReference>
<keyword evidence="3" id="KW-1133">Transmembrane helix</keyword>
<feature type="chain" id="PRO_5037861080" description="Receptor ligand binding region domain-containing protein" evidence="5">
    <location>
        <begin position="22"/>
        <end position="403"/>
    </location>
</feature>
<dbReference type="SUPFAM" id="SSF53822">
    <property type="entry name" value="Periplasmic binding protein-like I"/>
    <property type="match status" value="1"/>
</dbReference>
<dbReference type="AlphaFoldDB" id="A0A974BR07"/>
<protein>
    <recommendedName>
        <fullName evidence="6">Receptor ligand binding region domain-containing protein</fullName>
    </recommendedName>
</protein>
<evidence type="ECO:0000256" key="3">
    <source>
        <dbReference type="ARBA" id="ARBA00022989"/>
    </source>
</evidence>
<keyword evidence="2" id="KW-0812">Transmembrane</keyword>
<name>A0A974BR07_XENLA</name>
<dbReference type="EMBL" id="KV467261">
    <property type="protein sequence ID" value="OCT56610.1"/>
    <property type="molecule type" value="Genomic_DNA"/>
</dbReference>
<keyword evidence="5" id="KW-0732">Signal</keyword>
<dbReference type="Proteomes" id="UP000694892">
    <property type="component" value="Unassembled WGS sequence"/>
</dbReference>
<comment type="subcellular location">
    <subcellularLocation>
        <location evidence="1">Membrane</location>
    </subcellularLocation>
</comment>
<accession>A0A974BR07</accession>
<dbReference type="InterPro" id="IPR000068">
    <property type="entry name" value="GPCR_3_Ca_sens_rcpt-rel"/>
</dbReference>
<feature type="domain" description="Receptor ligand binding region" evidence="6">
    <location>
        <begin position="91"/>
        <end position="384"/>
    </location>
</feature>
<sequence>MLEAMMFLVLVYLTTPHITSCSPQVLSRNPACQLEIIKTFEDYEYMMEGDIMIAGVLTVNSFIVSFSYTIDFYDGMLCVGEPVPNYSCVGKRNIAGFIGDLSSETTVPIARILNVYGFAQISYGATDPLLSDRVAFPYFFRMVQNDHGHYLALSNLLKYFEWRWIGIIQFNDNSGEKELQLLTNYLTMEGICVEFTIKLSSYINDTPMYKMHKKIIQKSSTSVIILCGTASVNFVGIFRNLTDVFRKKTLIVSSGVAVNHIIMDYHLEIFHGSLGLAQDWRYSPDCPEMRSFLQSLHQVKYPEDKLLEDIWMQYHLCLSEDPSKNDLYEKLYRITLHNCTGQHNITVVVNIDSKLYFPRVHAAVHIMAEALHEMQMSLSKKSCENNTAGHHYTHKVKHILAFT</sequence>
<dbReference type="PANTHER" id="PTHR24061:SF588">
    <property type="entry name" value="VOMERONASAL TYPE-2 RECEPTOR 26"/>
    <property type="match status" value="1"/>
</dbReference>
<dbReference type="PANTHER" id="PTHR24061">
    <property type="entry name" value="CALCIUM-SENSING RECEPTOR-RELATED"/>
    <property type="match status" value="1"/>
</dbReference>
<dbReference type="InterPro" id="IPR028082">
    <property type="entry name" value="Peripla_BP_I"/>
</dbReference>
<evidence type="ECO:0000259" key="6">
    <source>
        <dbReference type="Pfam" id="PF01094"/>
    </source>
</evidence>
<dbReference type="FunFam" id="3.40.50.2300:FF:000112">
    <property type="entry name" value="Uncharacterized protein"/>
    <property type="match status" value="1"/>
</dbReference>
<evidence type="ECO:0000313" key="7">
    <source>
        <dbReference type="EMBL" id="OCT56610.1"/>
    </source>
</evidence>
<keyword evidence="4" id="KW-0472">Membrane</keyword>
<gene>
    <name evidence="7" type="ORF">XELAEV_18004643mg</name>
</gene>